<evidence type="ECO:0000313" key="2">
    <source>
        <dbReference type="EMBL" id="AKS35097.1"/>
    </source>
</evidence>
<proteinExistence type="predicted"/>
<evidence type="ECO:0000256" key="1">
    <source>
        <dbReference type="SAM" id="SignalP"/>
    </source>
</evidence>
<accession>A0A0K0XCM1</accession>
<evidence type="ECO:0008006" key="4">
    <source>
        <dbReference type="Google" id="ProtNLM"/>
    </source>
</evidence>
<evidence type="ECO:0000313" key="3">
    <source>
        <dbReference type="Proteomes" id="UP000062255"/>
    </source>
</evidence>
<reference evidence="2 3" key="1">
    <citation type="submission" date="2015-07" db="EMBL/GenBank/DDBJ databases">
        <title>Complete genome sequence of Mycobacterium goodii X7B, a facultative thermophilic biodesulfurizing bacterium.</title>
        <authorList>
            <person name="Yu B."/>
            <person name="Li F."/>
            <person name="Xu P."/>
        </authorList>
    </citation>
    <scope>NUCLEOTIDE SEQUENCE [LARGE SCALE GENOMIC DNA]</scope>
    <source>
        <strain evidence="2 3">X7B</strain>
    </source>
</reference>
<dbReference type="OrthoDB" id="4732614at2"/>
<dbReference type="STRING" id="134601.AFA91_27920"/>
<dbReference type="KEGG" id="mgo:AFA91_27920"/>
<dbReference type="PATRIC" id="fig|134601.6.peg.5763"/>
<feature type="signal peptide" evidence="1">
    <location>
        <begin position="1"/>
        <end position="30"/>
    </location>
</feature>
<gene>
    <name evidence="2" type="ORF">AFA91_27920</name>
</gene>
<feature type="chain" id="PRO_5039603849" description="Intersectin-EH binding protein Ibp1" evidence="1">
    <location>
        <begin position="31"/>
        <end position="99"/>
    </location>
</feature>
<organism evidence="2 3">
    <name type="scientific">Mycolicibacterium goodii</name>
    <name type="common">Mycobacterium goodii</name>
    <dbReference type="NCBI Taxonomy" id="134601"/>
    <lineage>
        <taxon>Bacteria</taxon>
        <taxon>Bacillati</taxon>
        <taxon>Actinomycetota</taxon>
        <taxon>Actinomycetes</taxon>
        <taxon>Mycobacteriales</taxon>
        <taxon>Mycobacteriaceae</taxon>
        <taxon>Mycolicibacterium</taxon>
    </lineage>
</organism>
<name>A0A0K0XCM1_MYCGD</name>
<dbReference type="AlphaFoldDB" id="A0A0K0XCM1"/>
<sequence length="99" mass="9560">MMTVKHAVVIGAFAVAAVAGQLAVAAPAEAKRCPSGTVQTKFDGVCVSGSSGGGAVAPPVMAPSAGGPAISNLPGQVPSVNGIPCTIEHYGTCLAMTQP</sequence>
<dbReference type="Proteomes" id="UP000062255">
    <property type="component" value="Chromosome"/>
</dbReference>
<keyword evidence="1" id="KW-0732">Signal</keyword>
<dbReference type="EMBL" id="CP012150">
    <property type="protein sequence ID" value="AKS35097.1"/>
    <property type="molecule type" value="Genomic_DNA"/>
</dbReference>
<protein>
    <recommendedName>
        <fullName evidence="4">Intersectin-EH binding protein Ibp1</fullName>
    </recommendedName>
</protein>